<name>A0A8H3DZ29_9AGAM</name>
<evidence type="ECO:0000313" key="2">
    <source>
        <dbReference type="EMBL" id="CAE7113981.1"/>
    </source>
</evidence>
<feature type="compositionally biased region" description="Polar residues" evidence="1">
    <location>
        <begin position="132"/>
        <end position="168"/>
    </location>
</feature>
<feature type="compositionally biased region" description="Basic and acidic residues" evidence="1">
    <location>
        <begin position="86"/>
        <end position="118"/>
    </location>
</feature>
<dbReference type="AlphaFoldDB" id="A0A8H3DZ29"/>
<accession>A0A8H3DZ29</accession>
<reference evidence="2" key="1">
    <citation type="submission" date="2021-01" db="EMBL/GenBank/DDBJ databases">
        <authorList>
            <person name="Kaushik A."/>
        </authorList>
    </citation>
    <scope>NUCLEOTIDE SEQUENCE</scope>
    <source>
        <strain evidence="2">AG5</strain>
    </source>
</reference>
<proteinExistence type="predicted"/>
<gene>
    <name evidence="2" type="ORF">RDB_LOCUS50726</name>
</gene>
<sequence length="220" mass="23799">MSRKTGGATSLSNGTLSLRFMQRGAAQKVTAATAKVIDEAEWDIGPTARAAWGVTSTVNLDSATKVPIHVTRDESYLPFVFGRTPDPTDQRPLDEDLETKPGRRRIFREGTEVNHEVSSEAANSSNEPGKSGTKTESDINAQGPSNPTKGQPKSISSPRKPNDAQVTNKPGVRRHRLEEFLKPSTPLTAGFLKPSGVSSVSKRMLEDSTTAPRGKTMRIE</sequence>
<feature type="region of interest" description="Disordered" evidence="1">
    <location>
        <begin position="79"/>
        <end position="220"/>
    </location>
</feature>
<comment type="caution">
    <text evidence="2">The sequence shown here is derived from an EMBL/GenBank/DDBJ whole genome shotgun (WGS) entry which is preliminary data.</text>
</comment>
<dbReference type="Proteomes" id="UP000663827">
    <property type="component" value="Unassembled WGS sequence"/>
</dbReference>
<protein>
    <submittedName>
        <fullName evidence="2">Uncharacterized protein</fullName>
    </submittedName>
</protein>
<feature type="compositionally biased region" description="Polar residues" evidence="1">
    <location>
        <begin position="196"/>
        <end position="211"/>
    </location>
</feature>
<evidence type="ECO:0000256" key="1">
    <source>
        <dbReference type="SAM" id="MobiDB-lite"/>
    </source>
</evidence>
<organism evidence="2 3">
    <name type="scientific">Rhizoctonia solani</name>
    <dbReference type="NCBI Taxonomy" id="456999"/>
    <lineage>
        <taxon>Eukaryota</taxon>
        <taxon>Fungi</taxon>
        <taxon>Dikarya</taxon>
        <taxon>Basidiomycota</taxon>
        <taxon>Agaricomycotina</taxon>
        <taxon>Agaricomycetes</taxon>
        <taxon>Cantharellales</taxon>
        <taxon>Ceratobasidiaceae</taxon>
        <taxon>Rhizoctonia</taxon>
    </lineage>
</organism>
<evidence type="ECO:0000313" key="3">
    <source>
        <dbReference type="Proteomes" id="UP000663827"/>
    </source>
</evidence>
<dbReference type="EMBL" id="CAJNJQ010001001">
    <property type="protein sequence ID" value="CAE7113981.1"/>
    <property type="molecule type" value="Genomic_DNA"/>
</dbReference>